<evidence type="ECO:0000313" key="2">
    <source>
        <dbReference type="Proteomes" id="UP000652755"/>
    </source>
</evidence>
<reference evidence="1 2" key="1">
    <citation type="submission" date="2020-08" db="EMBL/GenBank/DDBJ databases">
        <authorList>
            <person name="Sun Q."/>
            <person name="Inoue M."/>
        </authorList>
    </citation>
    <scope>NUCLEOTIDE SEQUENCE [LARGE SCALE GENOMIC DNA]</scope>
    <source>
        <strain evidence="1 2">CCM 8938</strain>
    </source>
</reference>
<dbReference type="EMBL" id="JACRYL010000001">
    <property type="protein sequence ID" value="MBC6109038.1"/>
    <property type="molecule type" value="Genomic_DNA"/>
</dbReference>
<evidence type="ECO:0008006" key="3">
    <source>
        <dbReference type="Google" id="ProtNLM"/>
    </source>
</evidence>
<protein>
    <recommendedName>
        <fullName evidence="3">DUF937 domain-containing protein</fullName>
    </recommendedName>
</protein>
<proteinExistence type="predicted"/>
<comment type="caution">
    <text evidence="1">The sequence shown here is derived from an EMBL/GenBank/DDBJ whole genome shotgun (WGS) entry which is preliminary data.</text>
</comment>
<organism evidence="1 2">
    <name type="scientific">Pedobacter fastidiosus</name>
    <dbReference type="NCBI Taxonomy" id="2765361"/>
    <lineage>
        <taxon>Bacteria</taxon>
        <taxon>Pseudomonadati</taxon>
        <taxon>Bacteroidota</taxon>
        <taxon>Sphingobacteriia</taxon>
        <taxon>Sphingobacteriales</taxon>
        <taxon>Sphingobacteriaceae</taxon>
        <taxon>Pedobacter</taxon>
    </lineage>
</organism>
<gene>
    <name evidence="1" type="ORF">H7U22_01260</name>
</gene>
<keyword evidence="2" id="KW-1185">Reference proteome</keyword>
<evidence type="ECO:0000313" key="1">
    <source>
        <dbReference type="EMBL" id="MBC6109038.1"/>
    </source>
</evidence>
<name>A0ABR7KLT3_9SPHI</name>
<accession>A0ABR7KLT3</accession>
<sequence>MLENLNELVRENVQETVVNNSEIPNEHNEAVIQAASGSIFDSLKDQLSSGNIGSLAEIFNGGNADGSAVSQQASGSFIDKLSGLGINAETARNLASTIIPGIIGKLTQKTADPNDSSFNIKDILGNLSGGADGKFDVNDVIGMFNGGQNQQPGQAGATPNEGGILDKLKGMFN</sequence>
<dbReference type="RefSeq" id="WP_187069523.1">
    <property type="nucleotide sequence ID" value="NZ_JACRYL010000001.1"/>
</dbReference>
<dbReference type="Proteomes" id="UP000652755">
    <property type="component" value="Unassembled WGS sequence"/>
</dbReference>